<gene>
    <name evidence="2" type="ORF">Scaly_0588500</name>
</gene>
<evidence type="ECO:0000259" key="1">
    <source>
        <dbReference type="Pfam" id="PF13966"/>
    </source>
</evidence>
<reference evidence="2" key="2">
    <citation type="journal article" date="2024" name="Plant">
        <title>Genomic evolution and insights into agronomic trait innovations of Sesamum species.</title>
        <authorList>
            <person name="Miao H."/>
            <person name="Wang L."/>
            <person name="Qu L."/>
            <person name="Liu H."/>
            <person name="Sun Y."/>
            <person name="Le M."/>
            <person name="Wang Q."/>
            <person name="Wei S."/>
            <person name="Zheng Y."/>
            <person name="Lin W."/>
            <person name="Duan Y."/>
            <person name="Cao H."/>
            <person name="Xiong S."/>
            <person name="Wang X."/>
            <person name="Wei L."/>
            <person name="Li C."/>
            <person name="Ma Q."/>
            <person name="Ju M."/>
            <person name="Zhao R."/>
            <person name="Li G."/>
            <person name="Mu C."/>
            <person name="Tian Q."/>
            <person name="Mei H."/>
            <person name="Zhang T."/>
            <person name="Gao T."/>
            <person name="Zhang H."/>
        </authorList>
    </citation>
    <scope>NUCLEOTIDE SEQUENCE</scope>
    <source>
        <strain evidence="2">KEN8</strain>
    </source>
</reference>
<dbReference type="EMBL" id="JACGWM010000003">
    <property type="protein sequence ID" value="KAL0383012.1"/>
    <property type="molecule type" value="Genomic_DNA"/>
</dbReference>
<proteinExistence type="predicted"/>
<name>A0AAW2RS44_9LAMI</name>
<accession>A0AAW2RS44</accession>
<organism evidence="2">
    <name type="scientific">Sesamum calycinum</name>
    <dbReference type="NCBI Taxonomy" id="2727403"/>
    <lineage>
        <taxon>Eukaryota</taxon>
        <taxon>Viridiplantae</taxon>
        <taxon>Streptophyta</taxon>
        <taxon>Embryophyta</taxon>
        <taxon>Tracheophyta</taxon>
        <taxon>Spermatophyta</taxon>
        <taxon>Magnoliopsida</taxon>
        <taxon>eudicotyledons</taxon>
        <taxon>Gunneridae</taxon>
        <taxon>Pentapetalae</taxon>
        <taxon>asterids</taxon>
        <taxon>lamiids</taxon>
        <taxon>Lamiales</taxon>
        <taxon>Pedaliaceae</taxon>
        <taxon>Sesamum</taxon>
    </lineage>
</organism>
<comment type="caution">
    <text evidence="2">The sequence shown here is derived from an EMBL/GenBank/DDBJ whole genome shotgun (WGS) entry which is preliminary data.</text>
</comment>
<dbReference type="AlphaFoldDB" id="A0AAW2RS44"/>
<dbReference type="InterPro" id="IPR026960">
    <property type="entry name" value="RVT-Znf"/>
</dbReference>
<evidence type="ECO:0000313" key="2">
    <source>
        <dbReference type="EMBL" id="KAL0383012.1"/>
    </source>
</evidence>
<reference evidence="2" key="1">
    <citation type="submission" date="2020-06" db="EMBL/GenBank/DDBJ databases">
        <authorList>
            <person name="Li T."/>
            <person name="Hu X."/>
            <person name="Zhang T."/>
            <person name="Song X."/>
            <person name="Zhang H."/>
            <person name="Dai N."/>
            <person name="Sheng W."/>
            <person name="Hou X."/>
            <person name="Wei L."/>
        </authorList>
    </citation>
    <scope>NUCLEOTIDE SEQUENCE</scope>
    <source>
        <strain evidence="2">KEN8</strain>
        <tissue evidence="2">Leaf</tissue>
    </source>
</reference>
<sequence>MLCIARILNNFEAASTLKTNLDKFAESFSKNIPLPVREEFAAQIGVLVVENHDKYLGLSSIMGLTWSEVAANTWVDETMDWAILSLLGLLWAWDVLGFPDGTIGLTWSEVATDTWVDEVLRGRVGCHVCGPFGPNVLVGLNHDPSRGMSQASSPGDILGLESGDVSDSNSSAYELALRQPTISGPSNVRVREVTEEGDWRFLWKARVPPKIQLFAWKVCQEAIPVAINLKKRGVQVEAACGRCSSGEEDMLHVLLSCEFARQVRCQ</sequence>
<dbReference type="Pfam" id="PF13966">
    <property type="entry name" value="zf-RVT"/>
    <property type="match status" value="1"/>
</dbReference>
<protein>
    <recommendedName>
        <fullName evidence="1">Reverse transcriptase zinc-binding domain-containing protein</fullName>
    </recommendedName>
</protein>
<feature type="domain" description="Reverse transcriptase zinc-binding" evidence="1">
    <location>
        <begin position="195"/>
        <end position="263"/>
    </location>
</feature>